<sequence length="125" mass="13368">MRFTTTTLVAVALLARQLLAGQVPDPGCNRGPLPNQDAVTKPCDDDGRGGWTCGPFGANLTPARGSNGGFYLHSGPYEITAAVRCLDGRRDKMTLYCTPEQTAQLVVVCPSGKFAAEYYLKPPPH</sequence>
<keyword evidence="1" id="KW-0732">Signal</keyword>
<keyword evidence="3" id="KW-1185">Reference proteome</keyword>
<dbReference type="EMBL" id="SRPY01000798">
    <property type="protein sequence ID" value="KAG5917598.1"/>
    <property type="molecule type" value="Genomic_DNA"/>
</dbReference>
<proteinExistence type="predicted"/>
<gene>
    <name evidence="2" type="ORF">E4U42_007187</name>
</gene>
<dbReference type="Proteomes" id="UP000811619">
    <property type="component" value="Unassembled WGS sequence"/>
</dbReference>
<evidence type="ECO:0008006" key="4">
    <source>
        <dbReference type="Google" id="ProtNLM"/>
    </source>
</evidence>
<organism evidence="2 3">
    <name type="scientific">Claviceps africana</name>
    <dbReference type="NCBI Taxonomy" id="83212"/>
    <lineage>
        <taxon>Eukaryota</taxon>
        <taxon>Fungi</taxon>
        <taxon>Dikarya</taxon>
        <taxon>Ascomycota</taxon>
        <taxon>Pezizomycotina</taxon>
        <taxon>Sordariomycetes</taxon>
        <taxon>Hypocreomycetidae</taxon>
        <taxon>Hypocreales</taxon>
        <taxon>Clavicipitaceae</taxon>
        <taxon>Claviceps</taxon>
    </lineage>
</organism>
<comment type="caution">
    <text evidence="2">The sequence shown here is derived from an EMBL/GenBank/DDBJ whole genome shotgun (WGS) entry which is preliminary data.</text>
</comment>
<name>A0A8K0NG99_9HYPO</name>
<feature type="signal peptide" evidence="1">
    <location>
        <begin position="1"/>
        <end position="20"/>
    </location>
</feature>
<reference evidence="2" key="1">
    <citation type="journal article" date="2020" name="bioRxiv">
        <title>Whole genome comparisons of ergot fungi reveals the divergence and evolution of species within the genus Claviceps are the result of varying mechanisms driving genome evolution and host range expansion.</title>
        <authorList>
            <person name="Wyka S.A."/>
            <person name="Mondo S.J."/>
            <person name="Liu M."/>
            <person name="Dettman J."/>
            <person name="Nalam V."/>
            <person name="Broders K.D."/>
        </authorList>
    </citation>
    <scope>NUCLEOTIDE SEQUENCE</scope>
    <source>
        <strain evidence="2">CCC 489</strain>
    </source>
</reference>
<evidence type="ECO:0000313" key="2">
    <source>
        <dbReference type="EMBL" id="KAG5917598.1"/>
    </source>
</evidence>
<evidence type="ECO:0000256" key="1">
    <source>
        <dbReference type="SAM" id="SignalP"/>
    </source>
</evidence>
<feature type="chain" id="PRO_5035474870" description="Secreted protein" evidence="1">
    <location>
        <begin position="21"/>
        <end position="125"/>
    </location>
</feature>
<protein>
    <recommendedName>
        <fullName evidence="4">Secreted protein</fullName>
    </recommendedName>
</protein>
<evidence type="ECO:0000313" key="3">
    <source>
        <dbReference type="Proteomes" id="UP000811619"/>
    </source>
</evidence>
<accession>A0A8K0NG99</accession>
<dbReference type="AlphaFoldDB" id="A0A8K0NG99"/>